<name>A0A432M5R9_9GAMM</name>
<dbReference type="EMBL" id="RYYV01000007">
    <property type="protein sequence ID" value="RUL75406.1"/>
    <property type="molecule type" value="Genomic_DNA"/>
</dbReference>
<evidence type="ECO:0000313" key="6">
    <source>
        <dbReference type="EMBL" id="RUL75406.1"/>
    </source>
</evidence>
<dbReference type="Gene3D" id="2.40.50.230">
    <property type="entry name" value="Gp5 N-terminal domain"/>
    <property type="match status" value="1"/>
</dbReference>
<evidence type="ECO:0000256" key="3">
    <source>
        <dbReference type="ARBA" id="ARBA00022525"/>
    </source>
</evidence>
<dbReference type="Gene3D" id="4.10.220.110">
    <property type="match status" value="1"/>
</dbReference>
<dbReference type="InterPro" id="IPR037026">
    <property type="entry name" value="Vgr_OB-fold_dom_sf"/>
</dbReference>
<proteinExistence type="inferred from homology"/>
<evidence type="ECO:0000259" key="5">
    <source>
        <dbReference type="Pfam" id="PF22178"/>
    </source>
</evidence>
<dbReference type="Pfam" id="PF22178">
    <property type="entry name" value="Gp5_trimer_C"/>
    <property type="match status" value="1"/>
</dbReference>
<feature type="domain" description="Gp5/Type VI secretion system Vgr protein OB-fold" evidence="4">
    <location>
        <begin position="384"/>
        <end position="452"/>
    </location>
</feature>
<dbReference type="SUPFAM" id="SSF69349">
    <property type="entry name" value="Phage fibre proteins"/>
    <property type="match status" value="1"/>
</dbReference>
<comment type="caution">
    <text evidence="6">The sequence shown here is derived from an EMBL/GenBank/DDBJ whole genome shotgun (WGS) entry which is preliminary data.</text>
</comment>
<comment type="similarity">
    <text evidence="2">Belongs to the VgrG protein family.</text>
</comment>
<dbReference type="InterPro" id="IPR006533">
    <property type="entry name" value="T6SS_Vgr_RhsGE"/>
</dbReference>
<dbReference type="Gene3D" id="2.30.110.50">
    <property type="match status" value="1"/>
</dbReference>
<evidence type="ECO:0000256" key="2">
    <source>
        <dbReference type="ARBA" id="ARBA00005558"/>
    </source>
</evidence>
<organism evidence="6 7">
    <name type="scientific">Dyella choica</name>
    <dbReference type="NCBI Taxonomy" id="1927959"/>
    <lineage>
        <taxon>Bacteria</taxon>
        <taxon>Pseudomonadati</taxon>
        <taxon>Pseudomonadota</taxon>
        <taxon>Gammaproteobacteria</taxon>
        <taxon>Lysobacterales</taxon>
        <taxon>Rhodanobacteraceae</taxon>
        <taxon>Dyella</taxon>
    </lineage>
</organism>
<dbReference type="PANTHER" id="PTHR32305">
    <property type="match status" value="1"/>
</dbReference>
<dbReference type="NCBIfam" id="TIGR01646">
    <property type="entry name" value="vgr_GE"/>
    <property type="match status" value="1"/>
</dbReference>
<protein>
    <submittedName>
        <fullName evidence="6">Type VI secretion system tip protein VgrG</fullName>
    </submittedName>
</protein>
<dbReference type="InterPro" id="IPR006531">
    <property type="entry name" value="Gp5/Vgr_OB"/>
</dbReference>
<dbReference type="Pfam" id="PF05954">
    <property type="entry name" value="Phage_GPD"/>
    <property type="match status" value="1"/>
</dbReference>
<dbReference type="Gene3D" id="3.55.50.10">
    <property type="entry name" value="Baseplate protein-like domains"/>
    <property type="match status" value="1"/>
</dbReference>
<evidence type="ECO:0000259" key="4">
    <source>
        <dbReference type="Pfam" id="PF04717"/>
    </source>
</evidence>
<reference evidence="6 7" key="1">
    <citation type="submission" date="2018-12" db="EMBL/GenBank/DDBJ databases">
        <title>Dyella dinghuensis sp. nov. DHOA06 and Dyella choica sp. nov. 4M-K27, isolated from forest soil.</title>
        <authorList>
            <person name="Qiu L.-H."/>
            <person name="Gao Z.-H."/>
        </authorList>
    </citation>
    <scope>NUCLEOTIDE SEQUENCE [LARGE SCALE GENOMIC DNA]</scope>
    <source>
        <strain evidence="6 7">4M-K27</strain>
    </source>
</reference>
<dbReference type="Pfam" id="PF04717">
    <property type="entry name" value="Phage_base_V"/>
    <property type="match status" value="1"/>
</dbReference>
<accession>A0A432M5R9</accession>
<dbReference type="InterPro" id="IPR050708">
    <property type="entry name" value="T6SS_VgrG/RHS"/>
</dbReference>
<dbReference type="NCBIfam" id="TIGR03361">
    <property type="entry name" value="VI_Rhs_Vgr"/>
    <property type="match status" value="1"/>
</dbReference>
<dbReference type="PANTHER" id="PTHR32305:SF15">
    <property type="entry name" value="PROTEIN RHSA-RELATED"/>
    <property type="match status" value="1"/>
</dbReference>
<keyword evidence="7" id="KW-1185">Reference proteome</keyword>
<dbReference type="InterPro" id="IPR054030">
    <property type="entry name" value="Gp5_Vgr_C"/>
</dbReference>
<dbReference type="AlphaFoldDB" id="A0A432M5R9"/>
<dbReference type="RefSeq" id="WP_126684964.1">
    <property type="nucleotide sequence ID" value="NZ_RYYV01000007.1"/>
</dbReference>
<dbReference type="SUPFAM" id="SSF69255">
    <property type="entry name" value="gp5 N-terminal domain-like"/>
    <property type="match status" value="1"/>
</dbReference>
<keyword evidence="3" id="KW-0964">Secreted</keyword>
<dbReference type="GO" id="GO:0005576">
    <property type="term" value="C:extracellular region"/>
    <property type="evidence" value="ECO:0007669"/>
    <property type="project" value="UniProtKB-SubCell"/>
</dbReference>
<sequence length="610" mass="66932">MTVAMTITSAKCDELYFIELNAEEQLGELFKFRVKFESQDPNIDLSSLLGSPMTVTLTTENGFVRYFNGMVCEAAQTGVTSIENLVYAQYSVTLVPKLWLLGQIVDCRIFTNMTTSDIIKQLLTESGYSDVKLSLTGNYTPREYCVQYREDCLSFIHRLMEQDGIYYYFTHDESTHTMVLADGLGAHSATNGFALVPYASQVDSVLRKQATINSFASARGVDAATFKLTDYNPLKPKASLLSLDTTEGHQPEVSYSVFDFPGAHGDAALGQHYANVRAEAFTASRSKYMARTEACSAQIGGLFTLTDFPRPELNQEYLIIGTKTYMHGGGRASGSGSSQSFQCYFDALESRIPFRKEIETEKPKIVGLQTAVVTGSETEEDIAVDQYGRVEVTFHWNMPDKKNAKCSCPVRVASSWAGKNWGAVSIPRVGQEVVVSFLEGDPERPLIIGSVYNASNMPPYSLPDNKTRSGVISRSLLGTAADANEWRFEDKKGSEDFFMHAQKDMHQEVENDLVVTIDHNETVTIKSDRSHSIGNNDTQNVKQNYTLTAGSQLKLVCGSASITLKSSGEVEVNGVNLTFNGQSQVGIKGAMTSIEGSGEMQVSGGLIMIG</sequence>
<dbReference type="OrthoDB" id="9762420at2"/>
<feature type="domain" description="Gp5/Type VI secretion system Vgr C-terminal trimerisation" evidence="5">
    <location>
        <begin position="469"/>
        <end position="573"/>
    </location>
</feature>
<dbReference type="SUPFAM" id="SSF69279">
    <property type="entry name" value="Phage tail proteins"/>
    <property type="match status" value="2"/>
</dbReference>
<gene>
    <name evidence="6" type="primary">tssI</name>
    <name evidence="6" type="ORF">EKH80_11855</name>
</gene>
<comment type="subcellular location">
    <subcellularLocation>
        <location evidence="1">Secreted</location>
    </subcellularLocation>
</comment>
<dbReference type="Proteomes" id="UP000274358">
    <property type="component" value="Unassembled WGS sequence"/>
</dbReference>
<dbReference type="InterPro" id="IPR017847">
    <property type="entry name" value="T6SS_RhsGE_Vgr_subset"/>
</dbReference>
<evidence type="ECO:0000256" key="1">
    <source>
        <dbReference type="ARBA" id="ARBA00004613"/>
    </source>
</evidence>
<evidence type="ECO:0000313" key="7">
    <source>
        <dbReference type="Proteomes" id="UP000274358"/>
    </source>
</evidence>